<reference evidence="5 6" key="1">
    <citation type="submission" date="2013-07" db="EMBL/GenBank/DDBJ databases">
        <authorList>
            <person name="Weinstock G."/>
            <person name="Sodergren E."/>
            <person name="Wylie T."/>
            <person name="Fulton L."/>
            <person name="Fulton R."/>
            <person name="Fronick C."/>
            <person name="O'Laughlin M."/>
            <person name="Godfrey J."/>
            <person name="Miner T."/>
            <person name="Herter B."/>
            <person name="Appelbaum E."/>
            <person name="Cordes M."/>
            <person name="Lek S."/>
            <person name="Wollam A."/>
            <person name="Pepin K.H."/>
            <person name="Palsikar V.B."/>
            <person name="Mitreva M."/>
            <person name="Wilson R.K."/>
        </authorList>
    </citation>
    <scope>NUCLEOTIDE SEQUENCE [LARGE SCALE GENOMIC DNA]</scope>
    <source>
        <strain evidence="5 6">ATCC 14940</strain>
    </source>
</reference>
<dbReference type="GO" id="GO:0016646">
    <property type="term" value="F:oxidoreductase activity, acting on the CH-NH group of donors, NAD or NADP as acceptor"/>
    <property type="evidence" value="ECO:0007669"/>
    <property type="project" value="UniProtKB-ARBA"/>
</dbReference>
<name>A0ABC9TWR3_CLOSY</name>
<comment type="cofactor">
    <cofactor evidence="1">
        <name>FMN</name>
        <dbReference type="ChEBI" id="CHEBI:58210"/>
    </cofactor>
</comment>
<sequence>MLPRNSKEALILRKNFGAKPYTYPQPVLIIATYNENGTADAMNAAWGGISDDTQISMCLSAEHKTVKNILARGAFTVSMADAAHVTECDYVGIVSANDVPDKLAKAGFHTTKAEFVDAPLIDKLPMALECTLVHYDAESCRLTGEIVNVSADERILGENGKIDPGKLDPITFDPVNHTYLKLGAKAGNAFKDGLKLR</sequence>
<dbReference type="PANTHER" id="PTHR43567">
    <property type="entry name" value="FLAVOREDOXIN-RELATED-RELATED"/>
    <property type="match status" value="1"/>
</dbReference>
<comment type="similarity">
    <text evidence="3">Belongs to the flavoredoxin family.</text>
</comment>
<dbReference type="EMBL" id="AWSU01000207">
    <property type="protein sequence ID" value="ERI76307.1"/>
    <property type="molecule type" value="Genomic_DNA"/>
</dbReference>
<accession>A0ABC9TWR3</accession>
<evidence type="ECO:0000256" key="2">
    <source>
        <dbReference type="ARBA" id="ARBA00022630"/>
    </source>
</evidence>
<dbReference type="Proteomes" id="UP000016491">
    <property type="component" value="Unassembled WGS sequence"/>
</dbReference>
<protein>
    <submittedName>
        <fullName evidence="5">Flavoredoxin</fullName>
    </submittedName>
</protein>
<gene>
    <name evidence="5" type="ORF">CLOSYM_02691</name>
</gene>
<evidence type="ECO:0000313" key="6">
    <source>
        <dbReference type="Proteomes" id="UP000016491"/>
    </source>
</evidence>
<dbReference type="Gene3D" id="2.30.110.10">
    <property type="entry name" value="Electron Transport, Fmn-binding Protein, Chain A"/>
    <property type="match status" value="1"/>
</dbReference>
<evidence type="ECO:0000256" key="1">
    <source>
        <dbReference type="ARBA" id="ARBA00001917"/>
    </source>
</evidence>
<organism evidence="5 6">
    <name type="scientific">[Clostridium] symbiosum ATCC 14940</name>
    <dbReference type="NCBI Taxonomy" id="411472"/>
    <lineage>
        <taxon>Bacteria</taxon>
        <taxon>Bacillati</taxon>
        <taxon>Bacillota</taxon>
        <taxon>Clostridia</taxon>
        <taxon>Lachnospirales</taxon>
        <taxon>Lachnospiraceae</taxon>
        <taxon>Otoolea</taxon>
    </lineage>
</organism>
<dbReference type="InterPro" id="IPR012349">
    <property type="entry name" value="Split_barrel_FMN-bd"/>
</dbReference>
<dbReference type="PANTHER" id="PTHR43567:SF1">
    <property type="entry name" value="FLAVOREDOXIN"/>
    <property type="match status" value="1"/>
</dbReference>
<feature type="domain" description="Flavin reductase like" evidence="4">
    <location>
        <begin position="22"/>
        <end position="155"/>
    </location>
</feature>
<keyword evidence="2" id="KW-0285">Flavoprotein</keyword>
<evidence type="ECO:0000256" key="3">
    <source>
        <dbReference type="ARBA" id="ARBA00038054"/>
    </source>
</evidence>
<dbReference type="SUPFAM" id="SSF50475">
    <property type="entry name" value="FMN-binding split barrel"/>
    <property type="match status" value="1"/>
</dbReference>
<proteinExistence type="inferred from homology"/>
<dbReference type="InterPro" id="IPR052174">
    <property type="entry name" value="Flavoredoxin"/>
</dbReference>
<evidence type="ECO:0000313" key="5">
    <source>
        <dbReference type="EMBL" id="ERI76307.1"/>
    </source>
</evidence>
<dbReference type="InterPro" id="IPR002563">
    <property type="entry name" value="Flavin_Rdtase-like_dom"/>
</dbReference>
<dbReference type="Pfam" id="PF01613">
    <property type="entry name" value="Flavin_Reduct"/>
    <property type="match status" value="1"/>
</dbReference>
<dbReference type="AlphaFoldDB" id="A0ABC9TWR3"/>
<evidence type="ECO:0000259" key="4">
    <source>
        <dbReference type="Pfam" id="PF01613"/>
    </source>
</evidence>
<comment type="caution">
    <text evidence="5">The sequence shown here is derived from an EMBL/GenBank/DDBJ whole genome shotgun (WGS) entry which is preliminary data.</text>
</comment>